<dbReference type="RefSeq" id="WP_009858556.1">
    <property type="nucleotide sequence ID" value="NZ_JAAOCD010000001.1"/>
</dbReference>
<accession>A0ABX0HV74</accession>
<sequence length="384" mass="42016">MRPTLALLLLACTAVVGCTTVDALPARTPLPTRDAAFAPPARLPDAAAVLAVDDAMRAHLDGAGLRHSEDPRRALVELLYSRRSLALDYEGVTRTAAETFAARSGNCLSLVAMTAAFAREAGLPVQFRSVAVDESWNRSGDLLTLNGHVNVSLGWPAAAAGQVLRSTDSALVVDFLPGEQVAGLRWRSISQATVLAMFMNNRAAEALAEGRLDDAYWHAREALNQDPHFSAGHNTLAVVYRRRGLADAAESVWRTLLEREPANRSALANLAQLLGQQGRKTEAGTLQARLQALEEAPPFRWFDAGIEALRRGDLEGARELFAREVARDAGYHEFHYWLARTELLLGRQRQALRHLEVARETSPTPQAQALYAAKIEHLRAERSR</sequence>
<dbReference type="PROSITE" id="PS51257">
    <property type="entry name" value="PROKAR_LIPOPROTEIN"/>
    <property type="match status" value="1"/>
</dbReference>
<proteinExistence type="predicted"/>
<evidence type="ECO:0000256" key="1">
    <source>
        <dbReference type="SAM" id="SignalP"/>
    </source>
</evidence>
<keyword evidence="3" id="KW-1185">Reference proteome</keyword>
<name>A0ABX0HV74_9BURK</name>
<dbReference type="EMBL" id="JAAOCD010000001">
    <property type="protein sequence ID" value="NHK97511.1"/>
    <property type="molecule type" value="Genomic_DNA"/>
</dbReference>
<gene>
    <name evidence="2" type="ORF">G7087_03920</name>
</gene>
<feature type="signal peptide" evidence="1">
    <location>
        <begin position="1"/>
        <end position="23"/>
    </location>
</feature>
<keyword evidence="1" id="KW-0732">Signal</keyword>
<comment type="caution">
    <text evidence="2">The sequence shown here is derived from an EMBL/GenBank/DDBJ whole genome shotgun (WGS) entry which is preliminary data.</text>
</comment>
<evidence type="ECO:0000313" key="3">
    <source>
        <dbReference type="Proteomes" id="UP000802098"/>
    </source>
</evidence>
<protein>
    <submittedName>
        <fullName evidence="2">Tetratricopeptide repeat protein</fullName>
    </submittedName>
</protein>
<dbReference type="InterPro" id="IPR011990">
    <property type="entry name" value="TPR-like_helical_dom_sf"/>
</dbReference>
<organism evidence="2 3">
    <name type="scientific">Rubrivivax benzoatilyticus</name>
    <dbReference type="NCBI Taxonomy" id="316997"/>
    <lineage>
        <taxon>Bacteria</taxon>
        <taxon>Pseudomonadati</taxon>
        <taxon>Pseudomonadota</taxon>
        <taxon>Betaproteobacteria</taxon>
        <taxon>Burkholderiales</taxon>
        <taxon>Sphaerotilaceae</taxon>
        <taxon>Rubrivivax</taxon>
    </lineage>
</organism>
<evidence type="ECO:0000313" key="2">
    <source>
        <dbReference type="EMBL" id="NHK97511.1"/>
    </source>
</evidence>
<feature type="chain" id="PRO_5045538976" evidence="1">
    <location>
        <begin position="24"/>
        <end position="384"/>
    </location>
</feature>
<dbReference type="Proteomes" id="UP000802098">
    <property type="component" value="Unassembled WGS sequence"/>
</dbReference>
<dbReference type="Pfam" id="PF14559">
    <property type="entry name" value="TPR_19"/>
    <property type="match status" value="1"/>
</dbReference>
<reference evidence="2 3" key="1">
    <citation type="submission" date="2020-03" db="EMBL/GenBank/DDBJ databases">
        <title>Rubrivivax benzoatilyticus JA2 (sequenced after 10 years sub-culturing).</title>
        <authorList>
            <person name="Gupta D."/>
            <person name="Chintalapati S."/>
            <person name="Chintalapati V.R."/>
        </authorList>
    </citation>
    <scope>NUCLEOTIDE SEQUENCE [LARGE SCALE GENOMIC DNA]</scope>
    <source>
        <strain evidence="2 3">JA2-Mal</strain>
    </source>
</reference>
<dbReference type="SUPFAM" id="SSF48452">
    <property type="entry name" value="TPR-like"/>
    <property type="match status" value="1"/>
</dbReference>
<dbReference type="Gene3D" id="1.25.40.10">
    <property type="entry name" value="Tetratricopeptide repeat domain"/>
    <property type="match status" value="2"/>
</dbReference>